<evidence type="ECO:0000256" key="6">
    <source>
        <dbReference type="ARBA" id="ARBA00022737"/>
    </source>
</evidence>
<dbReference type="CDD" id="cd00054">
    <property type="entry name" value="EGF_CA"/>
    <property type="match status" value="1"/>
</dbReference>
<accession>A0A7R9IC63</accession>
<dbReference type="Pfam" id="PF12661">
    <property type="entry name" value="hEGF"/>
    <property type="match status" value="1"/>
</dbReference>
<dbReference type="SMART" id="SM00181">
    <property type="entry name" value="EGF"/>
    <property type="match status" value="3"/>
</dbReference>
<dbReference type="Pfam" id="PF02019">
    <property type="entry name" value="WIF"/>
    <property type="match status" value="1"/>
</dbReference>
<keyword evidence="3" id="KW-0964">Secreted</keyword>
<feature type="domain" description="WIF" evidence="11">
    <location>
        <begin position="1"/>
        <end position="102"/>
    </location>
</feature>
<dbReference type="GO" id="GO:0005576">
    <property type="term" value="C:extracellular region"/>
    <property type="evidence" value="ECO:0007669"/>
    <property type="project" value="UniProtKB-SubCell"/>
</dbReference>
<feature type="disulfide bond" evidence="9">
    <location>
        <begin position="190"/>
        <end position="200"/>
    </location>
</feature>
<dbReference type="PROSITE" id="PS50026">
    <property type="entry name" value="EGF_3"/>
    <property type="match status" value="2"/>
</dbReference>
<organism evidence="12">
    <name type="scientific">Timema tahoe</name>
    <dbReference type="NCBI Taxonomy" id="61484"/>
    <lineage>
        <taxon>Eukaryota</taxon>
        <taxon>Metazoa</taxon>
        <taxon>Ecdysozoa</taxon>
        <taxon>Arthropoda</taxon>
        <taxon>Hexapoda</taxon>
        <taxon>Insecta</taxon>
        <taxon>Pterygota</taxon>
        <taxon>Neoptera</taxon>
        <taxon>Polyneoptera</taxon>
        <taxon>Phasmatodea</taxon>
        <taxon>Timematodea</taxon>
        <taxon>Timematoidea</taxon>
        <taxon>Timematidae</taxon>
        <taxon>Timema</taxon>
    </lineage>
</organism>
<dbReference type="PROSITE" id="PS01186">
    <property type="entry name" value="EGF_2"/>
    <property type="match status" value="2"/>
</dbReference>
<feature type="domain" description="EGF-like" evidence="10">
    <location>
        <begin position="107"/>
        <end position="139"/>
    </location>
</feature>
<dbReference type="GO" id="GO:0005102">
    <property type="term" value="F:signaling receptor binding"/>
    <property type="evidence" value="ECO:0007669"/>
    <property type="project" value="TreeGrafter"/>
</dbReference>
<dbReference type="SUPFAM" id="SSF57196">
    <property type="entry name" value="EGF/Laminin"/>
    <property type="match status" value="1"/>
</dbReference>
<dbReference type="InterPro" id="IPR000742">
    <property type="entry name" value="EGF"/>
</dbReference>
<dbReference type="InterPro" id="IPR038677">
    <property type="entry name" value="WIF_sf"/>
</dbReference>
<evidence type="ECO:0000256" key="9">
    <source>
        <dbReference type="PROSITE-ProRule" id="PRU00076"/>
    </source>
</evidence>
<evidence type="ECO:0000259" key="11">
    <source>
        <dbReference type="PROSITE" id="PS50814"/>
    </source>
</evidence>
<evidence type="ECO:0000313" key="12">
    <source>
        <dbReference type="EMBL" id="CAD7455357.1"/>
    </source>
</evidence>
<feature type="disulfide bond" evidence="9">
    <location>
        <begin position="111"/>
        <end position="121"/>
    </location>
</feature>
<protein>
    <recommendedName>
        <fullName evidence="13">Wnt inhibitory factor 1</fullName>
    </recommendedName>
</protein>
<dbReference type="SMART" id="SM00469">
    <property type="entry name" value="WIF"/>
    <property type="match status" value="1"/>
</dbReference>
<comment type="subcellular location">
    <subcellularLocation>
        <location evidence="1">Secreted</location>
    </subcellularLocation>
</comment>
<dbReference type="EMBL" id="OE000890">
    <property type="protein sequence ID" value="CAD7455357.1"/>
    <property type="molecule type" value="Genomic_DNA"/>
</dbReference>
<dbReference type="InterPro" id="IPR050969">
    <property type="entry name" value="Dev_Signal_Modulators"/>
</dbReference>
<evidence type="ECO:0000256" key="8">
    <source>
        <dbReference type="ARBA" id="ARBA00023180"/>
    </source>
</evidence>
<name>A0A7R9IC63_9NEOP</name>
<evidence type="ECO:0000256" key="7">
    <source>
        <dbReference type="ARBA" id="ARBA00023157"/>
    </source>
</evidence>
<dbReference type="PROSITE" id="PS50814">
    <property type="entry name" value="WIF"/>
    <property type="match status" value="1"/>
</dbReference>
<dbReference type="AlphaFoldDB" id="A0A7R9IC63"/>
<dbReference type="GO" id="GO:0009986">
    <property type="term" value="C:cell surface"/>
    <property type="evidence" value="ECO:0007669"/>
    <property type="project" value="TreeGrafter"/>
</dbReference>
<evidence type="ECO:0000256" key="2">
    <source>
        <dbReference type="ARBA" id="ARBA00022473"/>
    </source>
</evidence>
<dbReference type="PROSITE" id="PS00022">
    <property type="entry name" value="EGF_1"/>
    <property type="match status" value="2"/>
</dbReference>
<feature type="disulfide bond" evidence="9">
    <location>
        <begin position="129"/>
        <end position="138"/>
    </location>
</feature>
<dbReference type="PANTHER" id="PTHR14949">
    <property type="entry name" value="EGF-LIKE-DOMAIN, MULTIPLE 7, 8"/>
    <property type="match status" value="1"/>
</dbReference>
<gene>
    <name evidence="12" type="ORF">TTEB3V08_LOCUS3433</name>
</gene>
<sequence length="277" mass="30854">MPGKILNQEVAYVNFTWKSGVKKYYYHFDRLQSFDENILESPVISIKTKGRVPRRPKVFSVLLPCSGNSSGIAMFSIGLLLETRKGRALPGTPLRLRLRKECAQRGPDPECDKRCANGGWCNHDKICQCPEGYMGQYCKTALCYPQCMNGGSCTSPGGYVQRNASMEANVSRKISVNVQKDIMDYVASFCIIPCLNGGKCRGVNKCRCPAGFRGDHCEIGRRVPQRSPCTKSCQHGTCKADICVCDLGWFGRLCHQSMSHKIILLPNSAFTNYINQI</sequence>
<feature type="disulfide bond" evidence="9">
    <location>
        <begin position="208"/>
        <end position="217"/>
    </location>
</feature>
<evidence type="ECO:0000256" key="1">
    <source>
        <dbReference type="ARBA" id="ARBA00004613"/>
    </source>
</evidence>
<keyword evidence="4 9" id="KW-0245">EGF-like domain</keyword>
<keyword evidence="8" id="KW-0325">Glycoprotein</keyword>
<dbReference type="InterPro" id="IPR003306">
    <property type="entry name" value="WIF"/>
</dbReference>
<dbReference type="Gene3D" id="2.10.25.10">
    <property type="entry name" value="Laminin"/>
    <property type="match status" value="3"/>
</dbReference>
<dbReference type="InterPro" id="IPR013032">
    <property type="entry name" value="EGF-like_CS"/>
</dbReference>
<evidence type="ECO:0000259" key="10">
    <source>
        <dbReference type="PROSITE" id="PS50026"/>
    </source>
</evidence>
<keyword evidence="2" id="KW-0217">Developmental protein</keyword>
<feature type="domain" description="EGF-like" evidence="10">
    <location>
        <begin position="186"/>
        <end position="218"/>
    </location>
</feature>
<evidence type="ECO:0000256" key="4">
    <source>
        <dbReference type="ARBA" id="ARBA00022536"/>
    </source>
</evidence>
<evidence type="ECO:0000256" key="5">
    <source>
        <dbReference type="ARBA" id="ARBA00022729"/>
    </source>
</evidence>
<dbReference type="Gene3D" id="2.60.40.2170">
    <property type="entry name" value="Wnt, WIF domain"/>
    <property type="match status" value="1"/>
</dbReference>
<comment type="caution">
    <text evidence="9">Lacks conserved residue(s) required for the propagation of feature annotation.</text>
</comment>
<keyword evidence="7 9" id="KW-1015">Disulfide bond</keyword>
<evidence type="ECO:0008006" key="13">
    <source>
        <dbReference type="Google" id="ProtNLM"/>
    </source>
</evidence>
<dbReference type="PANTHER" id="PTHR14949:SF32">
    <property type="entry name" value="WNT INHIBITORY FACTOR 1"/>
    <property type="match status" value="1"/>
</dbReference>
<proteinExistence type="predicted"/>
<evidence type="ECO:0000256" key="3">
    <source>
        <dbReference type="ARBA" id="ARBA00022525"/>
    </source>
</evidence>
<keyword evidence="5" id="KW-0732">Signal</keyword>
<keyword evidence="6" id="KW-0677">Repeat</keyword>
<reference evidence="12" key="1">
    <citation type="submission" date="2020-11" db="EMBL/GenBank/DDBJ databases">
        <authorList>
            <person name="Tran Van P."/>
        </authorList>
    </citation>
    <scope>NUCLEOTIDE SEQUENCE</scope>
</reference>